<evidence type="ECO:0000313" key="1">
    <source>
        <dbReference type="EMBL" id="PVD38575.1"/>
    </source>
</evidence>
<dbReference type="AlphaFoldDB" id="A0A2T7PYS1"/>
<accession>A0A2T7PYS1</accession>
<comment type="caution">
    <text evidence="1">The sequence shown here is derived from an EMBL/GenBank/DDBJ whole genome shotgun (WGS) entry which is preliminary data.</text>
</comment>
<dbReference type="Proteomes" id="UP000245119">
    <property type="component" value="Linkage Group LG1"/>
</dbReference>
<name>A0A2T7PYS1_POMCA</name>
<reference evidence="1 2" key="1">
    <citation type="submission" date="2018-04" db="EMBL/GenBank/DDBJ databases">
        <title>The genome of golden apple snail Pomacea canaliculata provides insight into stress tolerance and invasive adaptation.</title>
        <authorList>
            <person name="Liu C."/>
            <person name="Liu B."/>
            <person name="Ren Y."/>
            <person name="Zhang Y."/>
            <person name="Wang H."/>
            <person name="Li S."/>
            <person name="Jiang F."/>
            <person name="Yin L."/>
            <person name="Zhang G."/>
            <person name="Qian W."/>
            <person name="Fan W."/>
        </authorList>
    </citation>
    <scope>NUCLEOTIDE SEQUENCE [LARGE SCALE GENOMIC DNA]</scope>
    <source>
        <strain evidence="1">SZHN2017</strain>
        <tissue evidence="1">Muscle</tissue>
    </source>
</reference>
<evidence type="ECO:0000313" key="2">
    <source>
        <dbReference type="Proteomes" id="UP000245119"/>
    </source>
</evidence>
<dbReference type="EMBL" id="PZQS01000001">
    <property type="protein sequence ID" value="PVD38575.1"/>
    <property type="molecule type" value="Genomic_DNA"/>
</dbReference>
<protein>
    <submittedName>
        <fullName evidence="1">Uncharacterized protein</fullName>
    </submittedName>
</protein>
<gene>
    <name evidence="1" type="ORF">C0Q70_01191</name>
</gene>
<proteinExistence type="predicted"/>
<sequence>MSSSRGCRTMSPCLDCAAQHVELSPGFGHAAEGTSCRTAGMAGAISDFRLSTSLFITVGCPVCDVTADDSHEWASVQANTGMVNSVVKQQRGGLTAGKVGNLVSGMCASCTEGRSTLPRLPLHLEGRVIVCHHQSPAAASSIRSLKGKGLPACLHYKCEILGLVTGVAVSVVFTLSR</sequence>
<keyword evidence="2" id="KW-1185">Reference proteome</keyword>
<organism evidence="1 2">
    <name type="scientific">Pomacea canaliculata</name>
    <name type="common">Golden apple snail</name>
    <dbReference type="NCBI Taxonomy" id="400727"/>
    <lineage>
        <taxon>Eukaryota</taxon>
        <taxon>Metazoa</taxon>
        <taxon>Spiralia</taxon>
        <taxon>Lophotrochozoa</taxon>
        <taxon>Mollusca</taxon>
        <taxon>Gastropoda</taxon>
        <taxon>Caenogastropoda</taxon>
        <taxon>Architaenioglossa</taxon>
        <taxon>Ampullarioidea</taxon>
        <taxon>Ampullariidae</taxon>
        <taxon>Pomacea</taxon>
    </lineage>
</organism>